<dbReference type="Gene3D" id="2.40.50.1020">
    <property type="entry name" value="LytTr DNA-binding domain"/>
    <property type="match status" value="1"/>
</dbReference>
<dbReference type="AlphaFoldDB" id="A0AAU7EHK0"/>
<dbReference type="PROSITE" id="PS50930">
    <property type="entry name" value="HTH_LYTTR"/>
    <property type="match status" value="1"/>
</dbReference>
<evidence type="ECO:0000313" key="2">
    <source>
        <dbReference type="EMBL" id="XBL14942.1"/>
    </source>
</evidence>
<dbReference type="PANTHER" id="PTHR37299">
    <property type="entry name" value="TRANSCRIPTIONAL REGULATOR-RELATED"/>
    <property type="match status" value="1"/>
</dbReference>
<dbReference type="SMART" id="SM00850">
    <property type="entry name" value="LytTR"/>
    <property type="match status" value="1"/>
</dbReference>
<accession>A0AAU7EHK0</accession>
<organism evidence="2 3">
    <name type="scientific">Mariniflexile litorale</name>
    <dbReference type="NCBI Taxonomy" id="3045158"/>
    <lineage>
        <taxon>Bacteria</taxon>
        <taxon>Pseudomonadati</taxon>
        <taxon>Bacteroidota</taxon>
        <taxon>Flavobacteriia</taxon>
        <taxon>Flavobacteriales</taxon>
        <taxon>Flavobacteriaceae</taxon>
        <taxon>Mariniflexile</taxon>
    </lineage>
</organism>
<dbReference type="PANTHER" id="PTHR37299:SF1">
    <property type="entry name" value="STAGE 0 SPORULATION PROTEIN A HOMOLOG"/>
    <property type="match status" value="1"/>
</dbReference>
<dbReference type="InterPro" id="IPR046947">
    <property type="entry name" value="LytR-like"/>
</dbReference>
<dbReference type="EMBL" id="CP155618">
    <property type="protein sequence ID" value="XBL14942.1"/>
    <property type="molecule type" value="Genomic_DNA"/>
</dbReference>
<reference evidence="2" key="1">
    <citation type="submission" date="2024-04" db="EMBL/GenBank/DDBJ databases">
        <title>Mariniflexile litorale, isolated from the shallow sediments of the Sea of Japan.</title>
        <authorList>
            <person name="Romanenko L."/>
            <person name="Isaeva M."/>
        </authorList>
    </citation>
    <scope>NUCLEOTIDE SEQUENCE [LARGE SCALE GENOMIC DNA]</scope>
    <source>
        <strain evidence="2">KMM 9835</strain>
    </source>
</reference>
<dbReference type="KEGG" id="mlil:QLS71_002745"/>
<gene>
    <name evidence="2" type="ORF">QLS71_002745</name>
</gene>
<keyword evidence="2" id="KW-0238">DNA-binding</keyword>
<evidence type="ECO:0000259" key="1">
    <source>
        <dbReference type="PROSITE" id="PS50930"/>
    </source>
</evidence>
<feature type="domain" description="HTH LytTR-type" evidence="1">
    <location>
        <begin position="11"/>
        <end position="115"/>
    </location>
</feature>
<dbReference type="Proteomes" id="UP001224325">
    <property type="component" value="Chromosome"/>
</dbReference>
<evidence type="ECO:0000313" key="3">
    <source>
        <dbReference type="Proteomes" id="UP001224325"/>
    </source>
</evidence>
<sequence length="115" mass="13049">MKNSNTALKYIAINSVNNIKVIEVGDILYMEADGSTTKIYLNNNTVLIAFKNLGFYAELFEYISFIKVHRSFIVNIAYIEKIIKDAGGQYCVIKGNCLVPISNRKLPLIKQVLHY</sequence>
<dbReference type="GO" id="GO:0000156">
    <property type="term" value="F:phosphorelay response regulator activity"/>
    <property type="evidence" value="ECO:0007669"/>
    <property type="project" value="InterPro"/>
</dbReference>
<protein>
    <submittedName>
        <fullName evidence="2">LytTR family DNA-binding domain-containing protein</fullName>
    </submittedName>
</protein>
<dbReference type="RefSeq" id="WP_308990387.1">
    <property type="nucleotide sequence ID" value="NZ_CP155618.1"/>
</dbReference>
<dbReference type="Pfam" id="PF04397">
    <property type="entry name" value="LytTR"/>
    <property type="match status" value="1"/>
</dbReference>
<dbReference type="GO" id="GO:0003677">
    <property type="term" value="F:DNA binding"/>
    <property type="evidence" value="ECO:0007669"/>
    <property type="project" value="UniProtKB-KW"/>
</dbReference>
<proteinExistence type="predicted"/>
<dbReference type="InterPro" id="IPR007492">
    <property type="entry name" value="LytTR_DNA-bd_dom"/>
</dbReference>
<keyword evidence="3" id="KW-1185">Reference proteome</keyword>
<name>A0AAU7EHK0_9FLAO</name>